<reference evidence="12 13" key="1">
    <citation type="submission" date="2023-04" db="EMBL/GenBank/DDBJ databases">
        <title>Forest soil microbial communities from Buena Vista Peninsula, Colon Province, Panama.</title>
        <authorList>
            <person name="Bouskill N."/>
        </authorList>
    </citation>
    <scope>NUCLEOTIDE SEQUENCE [LARGE SCALE GENOMIC DNA]</scope>
    <source>
        <strain evidence="12 13">CFH S0262</strain>
    </source>
</reference>
<evidence type="ECO:0000256" key="9">
    <source>
        <dbReference type="ARBA" id="ARBA00023014"/>
    </source>
</evidence>
<comment type="caution">
    <text evidence="12">The sequence shown here is derived from an EMBL/GenBank/DDBJ whole genome shotgun (WGS) entry which is preliminary data.</text>
</comment>
<evidence type="ECO:0000259" key="10">
    <source>
        <dbReference type="Pfam" id="PF01512"/>
    </source>
</evidence>
<keyword evidence="7" id="KW-0479">Metal-binding</keyword>
<proteinExistence type="inferred from homology"/>
<dbReference type="Gene3D" id="3.10.20.600">
    <property type="match status" value="1"/>
</dbReference>
<gene>
    <name evidence="12" type="ORF">M2280_004890</name>
</gene>
<dbReference type="Gene3D" id="3.40.50.11540">
    <property type="entry name" value="NADH-ubiquinone oxidoreductase 51kDa subunit"/>
    <property type="match status" value="1"/>
</dbReference>
<evidence type="ECO:0000259" key="11">
    <source>
        <dbReference type="Pfam" id="PF10589"/>
    </source>
</evidence>
<evidence type="ECO:0000256" key="4">
    <source>
        <dbReference type="ARBA" id="ARBA00022485"/>
    </source>
</evidence>
<dbReference type="EMBL" id="JARXVC010000015">
    <property type="protein sequence ID" value="MDH6283639.1"/>
    <property type="molecule type" value="Genomic_DNA"/>
</dbReference>
<evidence type="ECO:0000256" key="5">
    <source>
        <dbReference type="ARBA" id="ARBA00022630"/>
    </source>
</evidence>
<evidence type="ECO:0000256" key="1">
    <source>
        <dbReference type="ARBA" id="ARBA00001917"/>
    </source>
</evidence>
<evidence type="ECO:0000256" key="6">
    <source>
        <dbReference type="ARBA" id="ARBA00022643"/>
    </source>
</evidence>
<sequence>MNRHLFSSPAADFDSHTATFGPLPECPHRGVLTGELAEAGLAGRGGAGFPTADKLAAISGRRTVVIGNGAEGEPLSDKDAVLLTHAPHLVIDGLVLAAREVGSREVYLYADDARLPNLEHALSQRLRADSRDPEVRLIAAPGGFVSGEKSSIVNRIGGGPAVPLDRRSHLSESGLRGRPTLVGNVETFAHLAMIARYGARWFRARGMNGAAGTMLVTLSGNLRSVGVVEVPMGISLHHLLTEYAGTDPRALRAVLAGGYHGGWITPAGLHSTILTPASLAPYGASPGAGVIHGLGVERCGLRAAAGIVRYLSQQSARQCGPCINGLPRIAESLENLALGHSVHTHEQELLFLTDMVNGRGACRHPDGTVRLVRSSLRAFASDVRQHSVGRCEAGLRANRFDLSDAS</sequence>
<keyword evidence="8" id="KW-0408">Iron</keyword>
<dbReference type="Pfam" id="PF10589">
    <property type="entry name" value="NADH_4Fe-4S"/>
    <property type="match status" value="1"/>
</dbReference>
<comment type="similarity">
    <text evidence="3">Belongs to the complex I 51 kDa subunit family.</text>
</comment>
<evidence type="ECO:0000256" key="3">
    <source>
        <dbReference type="ARBA" id="ARBA00007523"/>
    </source>
</evidence>
<dbReference type="SUPFAM" id="SSF142984">
    <property type="entry name" value="Nqo1 middle domain-like"/>
    <property type="match status" value="1"/>
</dbReference>
<keyword evidence="5" id="KW-0285">Flavoprotein</keyword>
<dbReference type="Gene3D" id="1.20.1440.230">
    <property type="entry name" value="NADH-ubiquinone oxidoreductase 51kDa subunit, iron-sulphur binding domain"/>
    <property type="match status" value="1"/>
</dbReference>
<evidence type="ECO:0000313" key="13">
    <source>
        <dbReference type="Proteomes" id="UP001160334"/>
    </source>
</evidence>
<dbReference type="InterPro" id="IPR019575">
    <property type="entry name" value="Nuop51_4Fe4S-bd"/>
</dbReference>
<dbReference type="InterPro" id="IPR037207">
    <property type="entry name" value="Nuop51_4Fe4S-bd_sf"/>
</dbReference>
<evidence type="ECO:0000313" key="12">
    <source>
        <dbReference type="EMBL" id="MDH6283639.1"/>
    </source>
</evidence>
<organism evidence="12 13">
    <name type="scientific">Prescottella agglutinans</name>
    <dbReference type="NCBI Taxonomy" id="1644129"/>
    <lineage>
        <taxon>Bacteria</taxon>
        <taxon>Bacillati</taxon>
        <taxon>Actinomycetota</taxon>
        <taxon>Actinomycetes</taxon>
        <taxon>Mycobacteriales</taxon>
        <taxon>Nocardiaceae</taxon>
        <taxon>Prescottella</taxon>
    </lineage>
</organism>
<evidence type="ECO:0000256" key="7">
    <source>
        <dbReference type="ARBA" id="ARBA00022723"/>
    </source>
</evidence>
<keyword evidence="6" id="KW-0288">FMN</keyword>
<dbReference type="PANTHER" id="PTHR11780">
    <property type="entry name" value="NADH-UBIQUINONE OXIDOREDUCTASE FLAVOPROTEIN 1 NDUFV1"/>
    <property type="match status" value="1"/>
</dbReference>
<name>A0ABT6MH46_9NOCA</name>
<feature type="domain" description="NADH-ubiquinone oxidoreductase 51kDa subunit FMN-binding" evidence="10">
    <location>
        <begin position="37"/>
        <end position="191"/>
    </location>
</feature>
<dbReference type="InterPro" id="IPR050837">
    <property type="entry name" value="ComplexI_51kDa_subunit"/>
</dbReference>
<dbReference type="Pfam" id="PF01512">
    <property type="entry name" value="Complex1_51K"/>
    <property type="match status" value="1"/>
</dbReference>
<dbReference type="PANTHER" id="PTHR11780:SF10">
    <property type="entry name" value="NADH DEHYDROGENASE [UBIQUINONE] FLAVOPROTEIN 1, MITOCHONDRIAL"/>
    <property type="match status" value="1"/>
</dbReference>
<feature type="domain" description="NADH-ubiquinone oxidoreductase 51kDa subunit iron-sulphur binding" evidence="11">
    <location>
        <begin position="303"/>
        <end position="386"/>
    </location>
</feature>
<accession>A0ABT6MH46</accession>
<dbReference type="Proteomes" id="UP001160334">
    <property type="component" value="Unassembled WGS sequence"/>
</dbReference>
<keyword evidence="9" id="KW-0411">Iron-sulfur</keyword>
<dbReference type="InterPro" id="IPR011538">
    <property type="entry name" value="Nuo51_FMN-bd"/>
</dbReference>
<dbReference type="SUPFAM" id="SSF140490">
    <property type="entry name" value="Nqo1C-terminal domain-like"/>
    <property type="match status" value="1"/>
</dbReference>
<evidence type="ECO:0000256" key="8">
    <source>
        <dbReference type="ARBA" id="ARBA00023004"/>
    </source>
</evidence>
<evidence type="ECO:0000256" key="2">
    <source>
        <dbReference type="ARBA" id="ARBA00001966"/>
    </source>
</evidence>
<protein>
    <submittedName>
        <fullName evidence="12">NADH:ubiquinone oxidoreductase subunit F (NADH-binding)</fullName>
    </submittedName>
</protein>
<comment type="cofactor">
    <cofactor evidence="2">
        <name>[4Fe-4S] cluster</name>
        <dbReference type="ChEBI" id="CHEBI:49883"/>
    </cofactor>
</comment>
<keyword evidence="13" id="KW-1185">Reference proteome</keyword>
<dbReference type="InterPro" id="IPR037225">
    <property type="entry name" value="Nuo51_FMN-bd_sf"/>
</dbReference>
<comment type="cofactor">
    <cofactor evidence="1">
        <name>FMN</name>
        <dbReference type="ChEBI" id="CHEBI:58210"/>
    </cofactor>
</comment>
<dbReference type="SUPFAM" id="SSF142019">
    <property type="entry name" value="Nqo1 FMN-binding domain-like"/>
    <property type="match status" value="1"/>
</dbReference>
<keyword evidence="4" id="KW-0004">4Fe-4S</keyword>